<reference evidence="4" key="1">
    <citation type="journal article" date="2015" name="Nat. Genet.">
        <title>The genome and transcriptome of the zoonotic hookworm Ancylostoma ceylanicum identify infection-specific gene families.</title>
        <authorList>
            <person name="Schwarz E.M."/>
            <person name="Hu Y."/>
            <person name="Antoshechkin I."/>
            <person name="Miller M.M."/>
            <person name="Sternberg P.W."/>
            <person name="Aroian R.V."/>
        </authorList>
    </citation>
    <scope>NUCLEOTIDE SEQUENCE</scope>
    <source>
        <strain evidence="4">HY135</strain>
    </source>
</reference>
<feature type="compositionally biased region" description="Basic and acidic residues" evidence="1">
    <location>
        <begin position="365"/>
        <end position="386"/>
    </location>
</feature>
<dbReference type="Gene3D" id="3.40.30.10">
    <property type="entry name" value="Glutaredoxin"/>
    <property type="match status" value="1"/>
</dbReference>
<dbReference type="InterPro" id="IPR006577">
    <property type="entry name" value="UAS"/>
</dbReference>
<name>A0A016UE87_9BILA</name>
<feature type="region of interest" description="Disordered" evidence="1">
    <location>
        <begin position="138"/>
        <end position="179"/>
    </location>
</feature>
<organism evidence="3 4">
    <name type="scientific">Ancylostoma ceylanicum</name>
    <dbReference type="NCBI Taxonomy" id="53326"/>
    <lineage>
        <taxon>Eukaryota</taxon>
        <taxon>Metazoa</taxon>
        <taxon>Ecdysozoa</taxon>
        <taxon>Nematoda</taxon>
        <taxon>Chromadorea</taxon>
        <taxon>Rhabditida</taxon>
        <taxon>Rhabditina</taxon>
        <taxon>Rhabditomorpha</taxon>
        <taxon>Strongyloidea</taxon>
        <taxon>Ancylostomatidae</taxon>
        <taxon>Ancylostomatinae</taxon>
        <taxon>Ancylostoma</taxon>
    </lineage>
</organism>
<dbReference type="Proteomes" id="UP000024635">
    <property type="component" value="Unassembled WGS sequence"/>
</dbReference>
<dbReference type="InterPro" id="IPR036249">
    <property type="entry name" value="Thioredoxin-like_sf"/>
</dbReference>
<feature type="compositionally biased region" description="Basic and acidic residues" evidence="1">
    <location>
        <begin position="345"/>
        <end position="358"/>
    </location>
</feature>
<keyword evidence="4" id="KW-1185">Reference proteome</keyword>
<protein>
    <recommendedName>
        <fullName evidence="2">UBX domain-containing protein</fullName>
    </recommendedName>
</protein>
<feature type="region of interest" description="Disordered" evidence="1">
    <location>
        <begin position="345"/>
        <end position="386"/>
    </location>
</feature>
<evidence type="ECO:0000259" key="2">
    <source>
        <dbReference type="PROSITE" id="PS50033"/>
    </source>
</evidence>
<gene>
    <name evidence="3" type="primary">Acey_s0044.g1054</name>
    <name evidence="3" type="synonym">Acey-ubxn-5</name>
    <name evidence="3" type="ORF">Y032_0044g1054</name>
</gene>
<dbReference type="CDD" id="cd22265">
    <property type="entry name" value="UDM1_RNF168"/>
    <property type="match status" value="1"/>
</dbReference>
<feature type="domain" description="UBX" evidence="2">
    <location>
        <begin position="406"/>
        <end position="434"/>
    </location>
</feature>
<dbReference type="InterPro" id="IPR029071">
    <property type="entry name" value="Ubiquitin-like_domsf"/>
</dbReference>
<dbReference type="SMART" id="SM00594">
    <property type="entry name" value="UAS"/>
    <property type="match status" value="1"/>
</dbReference>
<feature type="compositionally biased region" description="Basic and acidic residues" evidence="1">
    <location>
        <begin position="170"/>
        <end position="179"/>
    </location>
</feature>
<sequence>MVNERSTGSDAVDVPASAQVIDQSTLNRDLEALHTAPSFQSAVLAVDLDLTQNDSITSKSADLVTANDWDVLTAVLTEAQRISSESMLRTPPEEFDAVDVRTAISSMNGTGERAGETTGLMSTDFSLSSMFPSIFGRGATAQTTRPVTRRDTRSASTRSPSGNAAFRIPEAPKKPKDARRDIVRFRSDYANKFAIGSQHTVNFFSGSYDDAQREAKSLIRLLIVFIHDPNSQDSTRLIHETLNSREFDTFVSNNHLIVWGVASDSEEGKYVAYNLHVYKFPFMSVMCPRADNRMFSVRRITGFVAAKDLVEKLQKAVDVTRSELKELQEQRSKLIADRQIKEQQEREYRESAERDKRKMLAAKKARQEKLEAEEKERRRISDTESRRKAIAAEREKLRLQITKPPVTGEIVNVQIRFPSGAKFSRKFAVDDTLELTRLSTIYVEQAKRDIIRAWVHNVEITPGKRVGPMSMNGWKNSLQELFVAIICHEKCPDFFTVASGFPRCQIHCAPEWYHSLLSQQLAADGATPSAFRPAGSFREAGLRRAVAVFVNNCET</sequence>
<dbReference type="CDD" id="cd02958">
    <property type="entry name" value="UAS"/>
    <property type="match status" value="1"/>
</dbReference>
<comment type="caution">
    <text evidence="3">The sequence shown here is derived from an EMBL/GenBank/DDBJ whole genome shotgun (WGS) entry which is preliminary data.</text>
</comment>
<dbReference type="SUPFAM" id="SSF52833">
    <property type="entry name" value="Thioredoxin-like"/>
    <property type="match status" value="1"/>
</dbReference>
<dbReference type="InterPro" id="IPR050730">
    <property type="entry name" value="UBX_domain-protein"/>
</dbReference>
<dbReference type="EMBL" id="JARK01001380">
    <property type="protein sequence ID" value="EYC13241.1"/>
    <property type="molecule type" value="Genomic_DNA"/>
</dbReference>
<accession>A0A016UE87</accession>
<dbReference type="PANTHER" id="PTHR23322">
    <property type="entry name" value="FAS-ASSOCIATED PROTEIN"/>
    <property type="match status" value="1"/>
</dbReference>
<dbReference type="AlphaFoldDB" id="A0A016UE87"/>
<dbReference type="PROSITE" id="PS50033">
    <property type="entry name" value="UBX"/>
    <property type="match status" value="1"/>
</dbReference>
<dbReference type="OrthoDB" id="1026733at2759"/>
<evidence type="ECO:0000256" key="1">
    <source>
        <dbReference type="SAM" id="MobiDB-lite"/>
    </source>
</evidence>
<evidence type="ECO:0000313" key="4">
    <source>
        <dbReference type="Proteomes" id="UP000024635"/>
    </source>
</evidence>
<dbReference type="STRING" id="53326.A0A016UE87"/>
<evidence type="ECO:0000313" key="3">
    <source>
        <dbReference type="EMBL" id="EYC13241.1"/>
    </source>
</evidence>
<dbReference type="SUPFAM" id="SSF54236">
    <property type="entry name" value="Ubiquitin-like"/>
    <property type="match status" value="1"/>
</dbReference>
<proteinExistence type="predicted"/>
<dbReference type="InterPro" id="IPR001012">
    <property type="entry name" value="UBX_dom"/>
</dbReference>